<name>A0A486XXD9_9GAMM</name>
<comment type="catalytic activity">
    <reaction evidence="6">
        <text>7,8-dihydroneopterin 3'-triphosphate + H2O = 6-carboxy-5,6,7,8-tetrahydropterin + triphosphate + acetaldehyde + 2 H(+)</text>
        <dbReference type="Rhea" id="RHEA:27966"/>
        <dbReference type="ChEBI" id="CHEBI:15343"/>
        <dbReference type="ChEBI" id="CHEBI:15377"/>
        <dbReference type="ChEBI" id="CHEBI:15378"/>
        <dbReference type="ChEBI" id="CHEBI:18036"/>
        <dbReference type="ChEBI" id="CHEBI:58462"/>
        <dbReference type="ChEBI" id="CHEBI:61032"/>
        <dbReference type="EC" id="4.1.2.50"/>
    </reaction>
</comment>
<dbReference type="EC" id="4.1.2.50" evidence="3"/>
<keyword evidence="7" id="KW-0560">Oxidoreductase</keyword>
<comment type="pathway">
    <text evidence="1">Purine metabolism; 7-cyano-7-deazaguanine biosynthesis.</text>
</comment>
<proteinExistence type="inferred from homology"/>
<dbReference type="InterPro" id="IPR038418">
    <property type="entry name" value="6-PTP_synth/QueD_sf"/>
</dbReference>
<evidence type="ECO:0000256" key="6">
    <source>
        <dbReference type="ARBA" id="ARBA00048807"/>
    </source>
</evidence>
<dbReference type="UniPathway" id="UPA00391"/>
<sequence length="290" mass="32502">MILFVRDLTVIDFSYLCDIRGMLGESFIVDVELHGGLDQTSMVLDFGLVKKLIKKAIDSLVDHKLALPANNPALQLTELDQGSAQPMIKLRFDSKRGKIQMAAPSESVVAIAAERIDEHSLSLFLQDNIKPLLPANVEQLLFTLRPESTSGFYYHYSHGLKKHDGNCQRIAHGHRSTIQIYTDGMLSPRLNKYWSERWEDIYIGTAEDLVAASALQHLVPMADDYSFRYQAAQGWFELCMAKSHCEIVSCDTTVECLAEYIADTLKQLDSTKHYKVVAYEGVGKGAVATR</sequence>
<evidence type="ECO:0000256" key="2">
    <source>
        <dbReference type="ARBA" id="ARBA00008900"/>
    </source>
</evidence>
<gene>
    <name evidence="7" type="ORF">BAL341_3295</name>
</gene>
<comment type="similarity">
    <text evidence="2">Belongs to the PTPS family. QueD subfamily.</text>
</comment>
<dbReference type="Gene3D" id="3.30.479.10">
    <property type="entry name" value="6-pyruvoyl tetrahydropterin synthase/QueD"/>
    <property type="match status" value="2"/>
</dbReference>
<evidence type="ECO:0000256" key="5">
    <source>
        <dbReference type="ARBA" id="ARBA00031449"/>
    </source>
</evidence>
<dbReference type="GO" id="GO:0016491">
    <property type="term" value="F:oxidoreductase activity"/>
    <property type="evidence" value="ECO:0007669"/>
    <property type="project" value="UniProtKB-KW"/>
</dbReference>
<dbReference type="Pfam" id="PF01242">
    <property type="entry name" value="PTPS"/>
    <property type="match status" value="2"/>
</dbReference>
<reference evidence="7" key="1">
    <citation type="submission" date="2019-04" db="EMBL/GenBank/DDBJ databases">
        <authorList>
            <person name="Brambilla D."/>
        </authorList>
    </citation>
    <scope>NUCLEOTIDE SEQUENCE</scope>
    <source>
        <strain evidence="7">BAL1</strain>
    </source>
</reference>
<dbReference type="SUPFAM" id="SSF55620">
    <property type="entry name" value="Tetrahydrobiopterin biosynthesis enzymes-like"/>
    <property type="match status" value="2"/>
</dbReference>
<dbReference type="EMBL" id="CAAJGR010000025">
    <property type="protein sequence ID" value="VHO06262.1"/>
    <property type="molecule type" value="Genomic_DNA"/>
</dbReference>
<evidence type="ECO:0000256" key="4">
    <source>
        <dbReference type="ARBA" id="ARBA00018141"/>
    </source>
</evidence>
<evidence type="ECO:0000256" key="1">
    <source>
        <dbReference type="ARBA" id="ARBA00005061"/>
    </source>
</evidence>
<dbReference type="AlphaFoldDB" id="A0A486XXD9"/>
<dbReference type="GO" id="GO:0070497">
    <property type="term" value="F:6-carboxytetrahydropterin synthase activity"/>
    <property type="evidence" value="ECO:0007669"/>
    <property type="project" value="UniProtKB-EC"/>
</dbReference>
<protein>
    <recommendedName>
        <fullName evidence="4">6-carboxy-5,6,7,8-tetrahydropterin synthase</fullName>
        <ecNumber evidence="3">4.1.2.50</ecNumber>
    </recommendedName>
    <alternativeName>
        <fullName evidence="5">Queuosine biosynthesis protein QueD</fullName>
    </alternativeName>
</protein>
<evidence type="ECO:0000313" key="7">
    <source>
        <dbReference type="EMBL" id="VHO06262.1"/>
    </source>
</evidence>
<evidence type="ECO:0000256" key="3">
    <source>
        <dbReference type="ARBA" id="ARBA00012982"/>
    </source>
</evidence>
<organism evidence="7">
    <name type="scientific">Rheinheimera sp. BAL341</name>
    <dbReference type="NCBI Taxonomy" id="1708203"/>
    <lineage>
        <taxon>Bacteria</taxon>
        <taxon>Pseudomonadati</taxon>
        <taxon>Pseudomonadota</taxon>
        <taxon>Gammaproteobacteria</taxon>
        <taxon>Chromatiales</taxon>
        <taxon>Chromatiaceae</taxon>
        <taxon>Rheinheimera</taxon>
    </lineage>
</organism>
<accession>A0A486XXD9</accession>
<dbReference type="InterPro" id="IPR007115">
    <property type="entry name" value="6-PTP_synth/QueD"/>
</dbReference>